<dbReference type="GO" id="GO:0006506">
    <property type="term" value="P:GPI anchor biosynthetic process"/>
    <property type="evidence" value="ECO:0007669"/>
    <property type="project" value="UniProtKB-KW"/>
</dbReference>
<feature type="transmembrane region" description="Helical" evidence="10">
    <location>
        <begin position="394"/>
        <end position="413"/>
    </location>
</feature>
<evidence type="ECO:0000256" key="1">
    <source>
        <dbReference type="ARBA" id="ARBA00004477"/>
    </source>
</evidence>
<dbReference type="AlphaFoldDB" id="A0A916YAH6"/>
<protein>
    <recommendedName>
        <fullName evidence="13">Integral membrane protein</fullName>
    </recommendedName>
</protein>
<comment type="caution">
    <text evidence="11">The sequence shown here is derived from an EMBL/GenBank/DDBJ whole genome shotgun (WGS) entry which is preliminary data.</text>
</comment>
<keyword evidence="4" id="KW-0328">Glycosyltransferase</keyword>
<proteinExistence type="predicted"/>
<evidence type="ECO:0000313" key="12">
    <source>
        <dbReference type="Proteomes" id="UP000633205"/>
    </source>
</evidence>
<keyword evidence="12" id="KW-1185">Reference proteome</keyword>
<accession>A0A916YAH6</accession>
<feature type="transmembrane region" description="Helical" evidence="10">
    <location>
        <begin position="370"/>
        <end position="387"/>
    </location>
</feature>
<reference evidence="11" key="1">
    <citation type="journal article" date="2014" name="Int. J. Syst. Evol. Microbiol.">
        <title>Complete genome sequence of Corynebacterium casei LMG S-19264T (=DSM 44701T), isolated from a smear-ripened cheese.</title>
        <authorList>
            <consortium name="US DOE Joint Genome Institute (JGI-PGF)"/>
            <person name="Walter F."/>
            <person name="Albersmeier A."/>
            <person name="Kalinowski J."/>
            <person name="Ruckert C."/>
        </authorList>
    </citation>
    <scope>NUCLEOTIDE SEQUENCE</scope>
    <source>
        <strain evidence="11">CGMCC 1.15152</strain>
    </source>
</reference>
<feature type="transmembrane region" description="Helical" evidence="10">
    <location>
        <begin position="160"/>
        <end position="191"/>
    </location>
</feature>
<evidence type="ECO:0000256" key="4">
    <source>
        <dbReference type="ARBA" id="ARBA00022676"/>
    </source>
</evidence>
<feature type="transmembrane region" description="Helical" evidence="10">
    <location>
        <begin position="317"/>
        <end position="336"/>
    </location>
</feature>
<keyword evidence="6 10" id="KW-0812">Transmembrane</keyword>
<evidence type="ECO:0000256" key="9">
    <source>
        <dbReference type="ARBA" id="ARBA00023136"/>
    </source>
</evidence>
<evidence type="ECO:0000313" key="11">
    <source>
        <dbReference type="EMBL" id="GGD36333.1"/>
    </source>
</evidence>
<dbReference type="Proteomes" id="UP000633205">
    <property type="component" value="Unassembled WGS sequence"/>
</dbReference>
<keyword evidence="8 10" id="KW-1133">Transmembrane helix</keyword>
<gene>
    <name evidence="11" type="ORF">GCM10010915_16240</name>
</gene>
<evidence type="ECO:0000256" key="6">
    <source>
        <dbReference type="ARBA" id="ARBA00022692"/>
    </source>
</evidence>
<name>A0A916YAH6_9MICO</name>
<keyword evidence="9 10" id="KW-0472">Membrane</keyword>
<reference evidence="11" key="2">
    <citation type="submission" date="2020-09" db="EMBL/GenBank/DDBJ databases">
        <authorList>
            <person name="Sun Q."/>
            <person name="Zhou Y."/>
        </authorList>
    </citation>
    <scope>NUCLEOTIDE SEQUENCE</scope>
    <source>
        <strain evidence="11">CGMCC 1.15152</strain>
    </source>
</reference>
<dbReference type="GO" id="GO:0031501">
    <property type="term" value="C:mannosyltransferase complex"/>
    <property type="evidence" value="ECO:0007669"/>
    <property type="project" value="TreeGrafter"/>
</dbReference>
<feature type="transmembrane region" description="Helical" evidence="10">
    <location>
        <begin position="348"/>
        <end position="364"/>
    </location>
</feature>
<feature type="transmembrane region" description="Helical" evidence="10">
    <location>
        <begin position="20"/>
        <end position="45"/>
    </location>
</feature>
<evidence type="ECO:0000256" key="8">
    <source>
        <dbReference type="ARBA" id="ARBA00022989"/>
    </source>
</evidence>
<dbReference type="EMBL" id="BMHO01000001">
    <property type="protein sequence ID" value="GGD36333.1"/>
    <property type="molecule type" value="Genomic_DNA"/>
</dbReference>
<feature type="transmembrane region" description="Helical" evidence="10">
    <location>
        <begin position="121"/>
        <end position="148"/>
    </location>
</feature>
<keyword evidence="3" id="KW-0337">GPI-anchor biosynthesis</keyword>
<evidence type="ECO:0000256" key="3">
    <source>
        <dbReference type="ARBA" id="ARBA00022502"/>
    </source>
</evidence>
<evidence type="ECO:0000256" key="5">
    <source>
        <dbReference type="ARBA" id="ARBA00022679"/>
    </source>
</evidence>
<sequence>MADEQLTRRVRRLRTDPPAWARVLGIYLAARVVTSLFIVVSTALAPPDGRHGADPSLLDYIVGWDGAWYREIALNGYPTELPIDDTGNVGQNAWAFMPVYPMLARALSLLVPGAGVGADDVWAVATAWAVCAALVSFVAGFFACWGLYALLVSRIGHGSALWGVTFVAAGPLALMFHVAYAEALFLAVIVAALVCLDRERWGWIYPLMILAAFTRPGELALPLTVALYGLWRIRGRRDHPIARREVVHILGTGAVGTLAGFCWPIVANTVTGDANAYFATELAWRRGWVPDAHGFVPGEGWIQAAEVWTRLWGIPAWAGYVLLAVLAAGAIAMFFTPGVRAIGIVPRLWAASYLVYVVLVVFPQSSVIRLLLPLAPLWGAVAAVGMLRSTRTLVLVGCVAGQFWWMHVMYGIGNTYYLVP</sequence>
<evidence type="ECO:0000256" key="10">
    <source>
        <dbReference type="SAM" id="Phobius"/>
    </source>
</evidence>
<dbReference type="GO" id="GO:0004376">
    <property type="term" value="F:GPI mannosyltransferase activity"/>
    <property type="evidence" value="ECO:0007669"/>
    <property type="project" value="InterPro"/>
</dbReference>
<evidence type="ECO:0000256" key="7">
    <source>
        <dbReference type="ARBA" id="ARBA00022824"/>
    </source>
</evidence>
<dbReference type="RefSeq" id="WP_188711768.1">
    <property type="nucleotide sequence ID" value="NZ_BMHO01000001.1"/>
</dbReference>
<keyword evidence="5" id="KW-0808">Transferase</keyword>
<evidence type="ECO:0000256" key="2">
    <source>
        <dbReference type="ARBA" id="ARBA00004687"/>
    </source>
</evidence>
<evidence type="ECO:0008006" key="13">
    <source>
        <dbReference type="Google" id="ProtNLM"/>
    </source>
</evidence>
<dbReference type="GO" id="GO:0000009">
    <property type="term" value="F:alpha-1,6-mannosyltransferase activity"/>
    <property type="evidence" value="ECO:0007669"/>
    <property type="project" value="InterPro"/>
</dbReference>
<organism evidence="11 12">
    <name type="scientific">Microbacterium faecale</name>
    <dbReference type="NCBI Taxonomy" id="1804630"/>
    <lineage>
        <taxon>Bacteria</taxon>
        <taxon>Bacillati</taxon>
        <taxon>Actinomycetota</taxon>
        <taxon>Actinomycetes</taxon>
        <taxon>Micrococcales</taxon>
        <taxon>Microbacteriaceae</taxon>
        <taxon>Microbacterium</taxon>
    </lineage>
</organism>
<dbReference type="PANTHER" id="PTHR12468">
    <property type="entry name" value="GPI MANNOSYLTRANSFERASE 2"/>
    <property type="match status" value="1"/>
</dbReference>
<comment type="subcellular location">
    <subcellularLocation>
        <location evidence="1">Endoplasmic reticulum membrane</location>
        <topology evidence="1">Multi-pass membrane protein</topology>
    </subcellularLocation>
</comment>
<dbReference type="PANTHER" id="PTHR12468:SF2">
    <property type="entry name" value="GPI MANNOSYLTRANSFERASE 2"/>
    <property type="match status" value="1"/>
</dbReference>
<dbReference type="InterPro" id="IPR007315">
    <property type="entry name" value="PIG-V/Gpi18"/>
</dbReference>
<keyword evidence="7" id="KW-0256">Endoplasmic reticulum</keyword>
<feature type="transmembrane region" description="Helical" evidence="10">
    <location>
        <begin position="246"/>
        <end position="266"/>
    </location>
</feature>
<comment type="pathway">
    <text evidence="2">Glycolipid biosynthesis; glycosylphosphatidylinositol-anchor biosynthesis.</text>
</comment>
<dbReference type="GO" id="GO:0016020">
    <property type="term" value="C:membrane"/>
    <property type="evidence" value="ECO:0007669"/>
    <property type="project" value="GOC"/>
</dbReference>